<reference evidence="3 4" key="1">
    <citation type="submission" date="2019-10" db="EMBL/GenBank/DDBJ databases">
        <title>Streptomyces sp. strain GY16 isolated from leaves of Broussonetia papyrifera.</title>
        <authorList>
            <person name="Mo P."/>
        </authorList>
    </citation>
    <scope>NUCLEOTIDE SEQUENCE [LARGE SCALE GENOMIC DNA]</scope>
    <source>
        <strain evidence="3 4">GY16</strain>
    </source>
</reference>
<dbReference type="KEGG" id="sphv:F9278_31280"/>
<evidence type="ECO:0000313" key="3">
    <source>
        <dbReference type="EMBL" id="QFQ99897.1"/>
    </source>
</evidence>
<dbReference type="Proteomes" id="UP000327294">
    <property type="component" value="Chromosome"/>
</dbReference>
<keyword evidence="4" id="KW-1185">Reference proteome</keyword>
<feature type="transmembrane region" description="Helical" evidence="2">
    <location>
        <begin position="113"/>
        <end position="132"/>
    </location>
</feature>
<proteinExistence type="predicted"/>
<name>A0A5P8KB89_9ACTN</name>
<evidence type="ECO:0000313" key="4">
    <source>
        <dbReference type="Proteomes" id="UP000327294"/>
    </source>
</evidence>
<evidence type="ECO:0008006" key="5">
    <source>
        <dbReference type="Google" id="ProtNLM"/>
    </source>
</evidence>
<feature type="transmembrane region" description="Helical" evidence="2">
    <location>
        <begin position="67"/>
        <end position="93"/>
    </location>
</feature>
<keyword evidence="2" id="KW-1133">Transmembrane helix</keyword>
<feature type="transmembrane region" description="Helical" evidence="2">
    <location>
        <begin position="169"/>
        <end position="188"/>
    </location>
</feature>
<dbReference type="EMBL" id="CP045096">
    <property type="protein sequence ID" value="QFQ99897.1"/>
    <property type="molecule type" value="Genomic_DNA"/>
</dbReference>
<feature type="region of interest" description="Disordered" evidence="1">
    <location>
        <begin position="1"/>
        <end position="39"/>
    </location>
</feature>
<evidence type="ECO:0000256" key="2">
    <source>
        <dbReference type="SAM" id="Phobius"/>
    </source>
</evidence>
<organism evidence="3 4">
    <name type="scientific">Streptomyces phaeolivaceus</name>
    <dbReference type="NCBI Taxonomy" id="2653200"/>
    <lineage>
        <taxon>Bacteria</taxon>
        <taxon>Bacillati</taxon>
        <taxon>Actinomycetota</taxon>
        <taxon>Actinomycetes</taxon>
        <taxon>Kitasatosporales</taxon>
        <taxon>Streptomycetaceae</taxon>
        <taxon>Streptomyces</taxon>
    </lineage>
</organism>
<protein>
    <recommendedName>
        <fullName evidence="5">DUF4064 domain-containing protein</fullName>
    </recommendedName>
</protein>
<keyword evidence="2" id="KW-0812">Transmembrane</keyword>
<keyword evidence="2" id="KW-0472">Membrane</keyword>
<sequence length="193" mass="20153">MSFGDPNNPYGQPQQQPPAQPYGYPQQTPPQQPGYGGYPAAPPVSQGYGGYPNAPETIPSTVNAARIMLWVIVGLQVIGVLLYGIGAIGVAAASDSTEDPALAEALGNIPTGQMVAIAIFAVAWLVYAIMLAVKFKSGGNGVRVAALVFGIITAVLGVFPFFLIGLVHLVLGILIAVFVGNANGKAWFNRPRY</sequence>
<dbReference type="AlphaFoldDB" id="A0A5P8KB89"/>
<feature type="transmembrane region" description="Helical" evidence="2">
    <location>
        <begin position="144"/>
        <end position="163"/>
    </location>
</feature>
<evidence type="ECO:0000256" key="1">
    <source>
        <dbReference type="SAM" id="MobiDB-lite"/>
    </source>
</evidence>
<gene>
    <name evidence="3" type="ORF">F9278_31280</name>
</gene>
<accession>A0A5P8KB89</accession>
<dbReference type="RefSeq" id="WP_152171279.1">
    <property type="nucleotide sequence ID" value="NZ_CP045096.1"/>
</dbReference>